<organism evidence="2 3">
    <name type="scientific">Tagetes erecta</name>
    <name type="common">African marigold</name>
    <dbReference type="NCBI Taxonomy" id="13708"/>
    <lineage>
        <taxon>Eukaryota</taxon>
        <taxon>Viridiplantae</taxon>
        <taxon>Streptophyta</taxon>
        <taxon>Embryophyta</taxon>
        <taxon>Tracheophyta</taxon>
        <taxon>Spermatophyta</taxon>
        <taxon>Magnoliopsida</taxon>
        <taxon>eudicotyledons</taxon>
        <taxon>Gunneridae</taxon>
        <taxon>Pentapetalae</taxon>
        <taxon>asterids</taxon>
        <taxon>campanulids</taxon>
        <taxon>Asterales</taxon>
        <taxon>Asteraceae</taxon>
        <taxon>Asteroideae</taxon>
        <taxon>Heliantheae alliance</taxon>
        <taxon>Tageteae</taxon>
        <taxon>Tagetes</taxon>
    </lineage>
</organism>
<evidence type="ECO:0000313" key="2">
    <source>
        <dbReference type="EMBL" id="KAK1414658.1"/>
    </source>
</evidence>
<accession>A0AAD8K2N9</accession>
<comment type="caution">
    <text evidence="2">The sequence shown here is derived from an EMBL/GenBank/DDBJ whole genome shotgun (WGS) entry which is preliminary data.</text>
</comment>
<gene>
    <name evidence="2" type="ORF">QVD17_30407</name>
</gene>
<feature type="compositionally biased region" description="Polar residues" evidence="1">
    <location>
        <begin position="128"/>
        <end position="140"/>
    </location>
</feature>
<keyword evidence="3" id="KW-1185">Reference proteome</keyword>
<dbReference type="EMBL" id="JAUHHV010000008">
    <property type="protein sequence ID" value="KAK1414658.1"/>
    <property type="molecule type" value="Genomic_DNA"/>
</dbReference>
<protein>
    <submittedName>
        <fullName evidence="2">Uncharacterized protein</fullName>
    </submittedName>
</protein>
<evidence type="ECO:0000256" key="1">
    <source>
        <dbReference type="SAM" id="MobiDB-lite"/>
    </source>
</evidence>
<evidence type="ECO:0000313" key="3">
    <source>
        <dbReference type="Proteomes" id="UP001229421"/>
    </source>
</evidence>
<name>A0AAD8K2N9_TARER</name>
<proteinExistence type="predicted"/>
<dbReference type="AlphaFoldDB" id="A0AAD8K2N9"/>
<sequence length="283" mass="31716">MPGVTLVFSHTEAGGSCAGADADERMKRMVEEQDHFLESGGLREFVDDLIDDDADVDEAEISRLQEENKVQGRCITELQSMVGVLLAKLLDLSQRLEAKLRSDFVSAQTQAEIMQSPFAGAATERETNQSATKASRSPVRTSDKFEDIMNTLGMRSYFDSGSRVRRRITKPKHKVPLNIVMKRKGRSLADKHSLGKDRYIMKPAMDMVTAASEKAKVIPLPAYLHDGSLSDFKYWCFDPVQSEAVIICGNVEYRVKDTSELMRFGESDIKFFSSATNSSRRRL</sequence>
<dbReference type="Proteomes" id="UP001229421">
    <property type="component" value="Unassembled WGS sequence"/>
</dbReference>
<feature type="region of interest" description="Disordered" evidence="1">
    <location>
        <begin position="117"/>
        <end position="140"/>
    </location>
</feature>
<reference evidence="2" key="1">
    <citation type="journal article" date="2023" name="bioRxiv">
        <title>Improved chromosome-level genome assembly for marigold (Tagetes erecta).</title>
        <authorList>
            <person name="Jiang F."/>
            <person name="Yuan L."/>
            <person name="Wang S."/>
            <person name="Wang H."/>
            <person name="Xu D."/>
            <person name="Wang A."/>
            <person name="Fan W."/>
        </authorList>
    </citation>
    <scope>NUCLEOTIDE SEQUENCE</scope>
    <source>
        <strain evidence="2">WSJ</strain>
        <tissue evidence="2">Leaf</tissue>
    </source>
</reference>